<evidence type="ECO:0000259" key="1">
    <source>
        <dbReference type="Pfam" id="PF01548"/>
    </source>
</evidence>
<dbReference type="GO" id="GO:0006313">
    <property type="term" value="P:DNA transposition"/>
    <property type="evidence" value="ECO:0007669"/>
    <property type="project" value="InterPro"/>
</dbReference>
<dbReference type="Proteomes" id="UP001060368">
    <property type="component" value="Chromosome"/>
</dbReference>
<reference evidence="3" key="1">
    <citation type="submission" date="2022-04" db="EMBL/GenBank/DDBJ databases">
        <title>Complete genome of Methanoplanus endosymbiosus DSM 3599.</title>
        <authorList>
            <person name="Chen S.-C."/>
            <person name="You Y.-T."/>
            <person name="Zhou Y.-Z."/>
            <person name="Lai M.-C."/>
        </authorList>
    </citation>
    <scope>NUCLEOTIDE SEQUENCE</scope>
    <source>
        <strain evidence="3">DSM 3599</strain>
    </source>
</reference>
<feature type="domain" description="Transposase IS110-like N-terminal" evidence="1">
    <location>
        <begin position="9"/>
        <end position="151"/>
    </location>
</feature>
<dbReference type="Pfam" id="PF01548">
    <property type="entry name" value="DEDD_Tnp_IS110"/>
    <property type="match status" value="1"/>
</dbReference>
<dbReference type="InterPro" id="IPR003346">
    <property type="entry name" value="Transposase_20"/>
</dbReference>
<dbReference type="GO" id="GO:0004803">
    <property type="term" value="F:transposase activity"/>
    <property type="evidence" value="ECO:0007669"/>
    <property type="project" value="InterPro"/>
</dbReference>
<gene>
    <name evidence="3" type="ORF">L6E24_12805</name>
</gene>
<dbReference type="RefSeq" id="WP_257742367.1">
    <property type="nucleotide sequence ID" value="NZ_CP096115.1"/>
</dbReference>
<dbReference type="EMBL" id="CP096115">
    <property type="protein sequence ID" value="UUX92217.1"/>
    <property type="molecule type" value="Genomic_DNA"/>
</dbReference>
<proteinExistence type="predicted"/>
<dbReference type="Pfam" id="PF02371">
    <property type="entry name" value="Transposase_20"/>
    <property type="match status" value="1"/>
</dbReference>
<name>A0A9E7TH42_9EURY</name>
<dbReference type="GO" id="GO:0003677">
    <property type="term" value="F:DNA binding"/>
    <property type="evidence" value="ECO:0007669"/>
    <property type="project" value="InterPro"/>
</dbReference>
<evidence type="ECO:0000313" key="3">
    <source>
        <dbReference type="EMBL" id="UUX92217.1"/>
    </source>
</evidence>
<dbReference type="AlphaFoldDB" id="A0A9E7TH42"/>
<dbReference type="InterPro" id="IPR002525">
    <property type="entry name" value="Transp_IS110-like_N"/>
</dbReference>
<dbReference type="NCBIfam" id="NF033542">
    <property type="entry name" value="transpos_IS110"/>
    <property type="match status" value="1"/>
</dbReference>
<dbReference type="GeneID" id="74308597"/>
<evidence type="ECO:0000313" key="4">
    <source>
        <dbReference type="Proteomes" id="UP001060368"/>
    </source>
</evidence>
<protein>
    <submittedName>
        <fullName evidence="3">IS110 family transposase</fullName>
    </submittedName>
</protein>
<dbReference type="InterPro" id="IPR047650">
    <property type="entry name" value="Transpos_IS110"/>
</dbReference>
<sequence>MAKDIQKSCGLDIHKDFSIATVLERGKDGKIQKRFERDDDGILALKNFVLEQKCEVVACESTNDFWMPIYDCLFDKVTVIVGNARDIKALNHKKTDKIDSEHIAILALNGMINPSRVFPKSLRDIRSLVRFRHRVVETRSIIKNIVHSILSSELFQLRNSLSDIFGKTGKTVLRGITEGRSIDNIIERFPERMKKRENEFREILKKQISYDAVLKLKLCLNIMSEIDNSIKFIENRIFNWAYTNRKREMELLMSVPGIGEISAVTLIAEIGDFNDFPTPSKLASWLGIVPNVYQSANKYYSSTITKRGSKYARWILIQVAHVVAARTKKNKLRAFFNRKKPVIGYNKAIVALAHKIVRTIWSLIVNGNCYQDEYNFSKEEFKPSYSVELEEISIDECLSIFVQAKSALTKKDPDKFNLT</sequence>
<accession>A0A9E7TH42</accession>
<organism evidence="3 4">
    <name type="scientific">Methanoplanus endosymbiosus</name>
    <dbReference type="NCBI Taxonomy" id="33865"/>
    <lineage>
        <taxon>Archaea</taxon>
        <taxon>Methanobacteriati</taxon>
        <taxon>Methanobacteriota</taxon>
        <taxon>Stenosarchaea group</taxon>
        <taxon>Methanomicrobia</taxon>
        <taxon>Methanomicrobiales</taxon>
        <taxon>Methanomicrobiaceae</taxon>
        <taxon>Methanoplanus</taxon>
    </lineage>
</organism>
<dbReference type="PANTHER" id="PTHR33055:SF13">
    <property type="entry name" value="TRANSPOSASE"/>
    <property type="match status" value="1"/>
</dbReference>
<feature type="domain" description="Transposase IS116/IS110/IS902 C-terminal" evidence="2">
    <location>
        <begin position="250"/>
        <end position="336"/>
    </location>
</feature>
<dbReference type="KEGG" id="mend:L6E24_12805"/>
<evidence type="ECO:0000259" key="2">
    <source>
        <dbReference type="Pfam" id="PF02371"/>
    </source>
</evidence>
<dbReference type="PANTHER" id="PTHR33055">
    <property type="entry name" value="TRANSPOSASE FOR INSERTION SEQUENCE ELEMENT IS1111A"/>
    <property type="match status" value="1"/>
</dbReference>
<keyword evidence="4" id="KW-1185">Reference proteome</keyword>